<name>A0ABT1RSC7_9FIRM</name>
<evidence type="ECO:0000256" key="1">
    <source>
        <dbReference type="ARBA" id="ARBA00007164"/>
    </source>
</evidence>
<organism evidence="9 10">
    <name type="scientific">Anaerovorax odorimutans</name>
    <dbReference type="NCBI Taxonomy" id="109327"/>
    <lineage>
        <taxon>Bacteria</taxon>
        <taxon>Bacillati</taxon>
        <taxon>Bacillota</taxon>
        <taxon>Clostridia</taxon>
        <taxon>Peptostreptococcales</taxon>
        <taxon>Anaerovoracaceae</taxon>
        <taxon>Anaerovorax</taxon>
    </lineage>
</organism>
<keyword evidence="5" id="KW-0573">Peptidoglycan synthesis</keyword>
<keyword evidence="3" id="KW-0378">Hydrolase</keyword>
<dbReference type="InterPro" id="IPR001967">
    <property type="entry name" value="Peptidase_S11_N"/>
</dbReference>
<evidence type="ECO:0000256" key="7">
    <source>
        <dbReference type="RuleBase" id="RU004016"/>
    </source>
</evidence>
<dbReference type="Gene3D" id="3.40.710.10">
    <property type="entry name" value="DD-peptidase/beta-lactamase superfamily"/>
    <property type="match status" value="1"/>
</dbReference>
<dbReference type="EMBL" id="JANFXK010000020">
    <property type="protein sequence ID" value="MCQ4638100.1"/>
    <property type="molecule type" value="Genomic_DNA"/>
</dbReference>
<evidence type="ECO:0000313" key="9">
    <source>
        <dbReference type="EMBL" id="MCQ4638100.1"/>
    </source>
</evidence>
<keyword evidence="10" id="KW-1185">Reference proteome</keyword>
<sequence>MRKRRKSKLKNVFLLLCGLIALNLGTAVYFIHMEGGSSLLPQAEKTKSQLVRDDFDPDTISSPYVYLMSRHSKEPLFDKKSNQKMYPASMTKIMTVLLGVENLDNLEQQIDLPDNFGKLILKNASMAGFSPGEAVTAKDLLYGALLPSGADACMGIAVAVSGSESKFVKKMNQKAEEIGMVNTHFVNEDGLHDPDHYSTVKDIALLLDYALDNKTFYKIFTTQKYQTNPNQMHPEGMVFISTLVHSTDHTSFKNGKILGGKTGYTDQAGLCLASLGVKHNEFYILVTGGAPGTNHTEPLHIEDALNIYGNYLR</sequence>
<comment type="similarity">
    <text evidence="1 7">Belongs to the peptidase S11 family.</text>
</comment>
<evidence type="ECO:0000256" key="4">
    <source>
        <dbReference type="ARBA" id="ARBA00022960"/>
    </source>
</evidence>
<dbReference type="Pfam" id="PF00768">
    <property type="entry name" value="Peptidase_S11"/>
    <property type="match status" value="1"/>
</dbReference>
<dbReference type="PANTHER" id="PTHR21581:SF26">
    <property type="entry name" value="D-ALANYL-D-ALANINE ENDOPEPTIDASE"/>
    <property type="match status" value="1"/>
</dbReference>
<keyword evidence="2" id="KW-0732">Signal</keyword>
<dbReference type="SUPFAM" id="SSF56601">
    <property type="entry name" value="beta-lactamase/transpeptidase-like"/>
    <property type="match status" value="1"/>
</dbReference>
<keyword evidence="6" id="KW-0961">Cell wall biogenesis/degradation</keyword>
<gene>
    <name evidence="9" type="ORF">NE619_15290</name>
</gene>
<dbReference type="InterPro" id="IPR012338">
    <property type="entry name" value="Beta-lactam/transpept-like"/>
</dbReference>
<reference evidence="9 10" key="1">
    <citation type="submission" date="2022-06" db="EMBL/GenBank/DDBJ databases">
        <title>Isolation of gut microbiota from human fecal samples.</title>
        <authorList>
            <person name="Pamer E.G."/>
            <person name="Barat B."/>
            <person name="Waligurski E."/>
            <person name="Medina S."/>
            <person name="Paddock L."/>
            <person name="Mostad J."/>
        </authorList>
    </citation>
    <scope>NUCLEOTIDE SEQUENCE [LARGE SCALE GENOMIC DNA]</scope>
    <source>
        <strain evidence="9 10">SL.3.17</strain>
    </source>
</reference>
<feature type="domain" description="Peptidase S11 D-alanyl-D-alanine carboxypeptidase A N-terminal" evidence="8">
    <location>
        <begin position="58"/>
        <end position="290"/>
    </location>
</feature>
<comment type="caution">
    <text evidence="9">The sequence shown here is derived from an EMBL/GenBank/DDBJ whole genome shotgun (WGS) entry which is preliminary data.</text>
</comment>
<evidence type="ECO:0000256" key="5">
    <source>
        <dbReference type="ARBA" id="ARBA00022984"/>
    </source>
</evidence>
<evidence type="ECO:0000259" key="8">
    <source>
        <dbReference type="Pfam" id="PF00768"/>
    </source>
</evidence>
<evidence type="ECO:0000256" key="3">
    <source>
        <dbReference type="ARBA" id="ARBA00022801"/>
    </source>
</evidence>
<proteinExistence type="inferred from homology"/>
<keyword evidence="9" id="KW-0121">Carboxypeptidase</keyword>
<keyword evidence="4" id="KW-0133">Cell shape</keyword>
<dbReference type="Proteomes" id="UP001524502">
    <property type="component" value="Unassembled WGS sequence"/>
</dbReference>
<keyword evidence="9" id="KW-0645">Protease</keyword>
<protein>
    <submittedName>
        <fullName evidence="9">D-alanyl-D-alanine carboxypeptidase</fullName>
    </submittedName>
</protein>
<evidence type="ECO:0000256" key="2">
    <source>
        <dbReference type="ARBA" id="ARBA00022729"/>
    </source>
</evidence>
<accession>A0ABT1RSC7</accession>
<evidence type="ECO:0000313" key="10">
    <source>
        <dbReference type="Proteomes" id="UP001524502"/>
    </source>
</evidence>
<dbReference type="GO" id="GO:0004180">
    <property type="term" value="F:carboxypeptidase activity"/>
    <property type="evidence" value="ECO:0007669"/>
    <property type="project" value="UniProtKB-KW"/>
</dbReference>
<evidence type="ECO:0000256" key="6">
    <source>
        <dbReference type="ARBA" id="ARBA00023316"/>
    </source>
</evidence>
<dbReference type="PANTHER" id="PTHR21581">
    <property type="entry name" value="D-ALANYL-D-ALANINE CARBOXYPEPTIDASE"/>
    <property type="match status" value="1"/>
</dbReference>
<dbReference type="InterPro" id="IPR018044">
    <property type="entry name" value="Peptidase_S11"/>
</dbReference>
<dbReference type="PRINTS" id="PR00725">
    <property type="entry name" value="DADACBPTASE1"/>
</dbReference>
<dbReference type="RefSeq" id="WP_256133292.1">
    <property type="nucleotide sequence ID" value="NZ_JANFXK010000020.1"/>
</dbReference>